<name>A0ABV6GDC0_9BACI</name>
<accession>A0ABV6GDC0</accession>
<evidence type="ECO:0000259" key="4">
    <source>
        <dbReference type="PROSITE" id="PS51900"/>
    </source>
</evidence>
<evidence type="ECO:0000313" key="5">
    <source>
        <dbReference type="EMBL" id="MFC0271666.1"/>
    </source>
</evidence>
<dbReference type="Pfam" id="PF13102">
    <property type="entry name" value="Phage_int_SAM_5"/>
    <property type="match status" value="1"/>
</dbReference>
<dbReference type="InterPro" id="IPR025269">
    <property type="entry name" value="SAM-like_dom"/>
</dbReference>
<evidence type="ECO:0000313" key="6">
    <source>
        <dbReference type="Proteomes" id="UP001589854"/>
    </source>
</evidence>
<keyword evidence="6" id="KW-1185">Reference proteome</keyword>
<dbReference type="InterPro" id="IPR002104">
    <property type="entry name" value="Integrase_catalytic"/>
</dbReference>
<sequence length="184" mass="22087">MKRKRITVRVSSAKLERESFNFTFKQAFEYFTSAKKSEGLRNSTLVGHDEHFRFFVNWLNNFHPELKKVNEINPVLLRDYINYMQDDHFNFKTKKCGLGIQTINARIRFLKTFYALLYKEEIANSNPLEQIKLLRADETPFEPLTEDEMKRLLDVPDLKKYPQWRDYCVMMLLYDTGMRILLLI</sequence>
<dbReference type="SUPFAM" id="SSF56349">
    <property type="entry name" value="DNA breaking-rejoining enzymes"/>
    <property type="match status" value="1"/>
</dbReference>
<reference evidence="5 6" key="1">
    <citation type="submission" date="2024-09" db="EMBL/GenBank/DDBJ databases">
        <authorList>
            <person name="Sun Q."/>
            <person name="Mori K."/>
        </authorList>
    </citation>
    <scope>NUCLEOTIDE SEQUENCE [LARGE SCALE GENOMIC DNA]</scope>
    <source>
        <strain evidence="5 6">CCM 7228</strain>
    </source>
</reference>
<dbReference type="PROSITE" id="PS51900">
    <property type="entry name" value="CB"/>
    <property type="match status" value="1"/>
</dbReference>
<protein>
    <submittedName>
        <fullName evidence="5">Tyrosine-type recombinase/integrase</fullName>
    </submittedName>
</protein>
<organism evidence="5 6">
    <name type="scientific">Metabacillus herbersteinensis</name>
    <dbReference type="NCBI Taxonomy" id="283816"/>
    <lineage>
        <taxon>Bacteria</taxon>
        <taxon>Bacillati</taxon>
        <taxon>Bacillota</taxon>
        <taxon>Bacilli</taxon>
        <taxon>Bacillales</taxon>
        <taxon>Bacillaceae</taxon>
        <taxon>Metabacillus</taxon>
    </lineage>
</organism>
<evidence type="ECO:0000259" key="3">
    <source>
        <dbReference type="PROSITE" id="PS51898"/>
    </source>
</evidence>
<feature type="domain" description="Tyr recombinase" evidence="3">
    <location>
        <begin position="139"/>
        <end position="184"/>
    </location>
</feature>
<keyword evidence="1 2" id="KW-0238">DNA-binding</keyword>
<evidence type="ECO:0000256" key="1">
    <source>
        <dbReference type="ARBA" id="ARBA00023125"/>
    </source>
</evidence>
<evidence type="ECO:0000256" key="2">
    <source>
        <dbReference type="PROSITE-ProRule" id="PRU01248"/>
    </source>
</evidence>
<proteinExistence type="predicted"/>
<feature type="domain" description="Core-binding (CB)" evidence="4">
    <location>
        <begin position="22"/>
        <end position="118"/>
    </location>
</feature>
<dbReference type="EMBL" id="JBHLVO010000005">
    <property type="protein sequence ID" value="MFC0271666.1"/>
    <property type="molecule type" value="Genomic_DNA"/>
</dbReference>
<comment type="caution">
    <text evidence="5">The sequence shown here is derived from an EMBL/GenBank/DDBJ whole genome shotgun (WGS) entry which is preliminary data.</text>
</comment>
<dbReference type="Gene3D" id="1.10.150.130">
    <property type="match status" value="1"/>
</dbReference>
<dbReference type="Proteomes" id="UP001589854">
    <property type="component" value="Unassembled WGS sequence"/>
</dbReference>
<dbReference type="InterPro" id="IPR011010">
    <property type="entry name" value="DNA_brk_join_enz"/>
</dbReference>
<dbReference type="PROSITE" id="PS51898">
    <property type="entry name" value="TYR_RECOMBINASE"/>
    <property type="match status" value="1"/>
</dbReference>
<gene>
    <name evidence="5" type="ORF">ACFFIX_09375</name>
</gene>
<dbReference type="InterPro" id="IPR010998">
    <property type="entry name" value="Integrase_recombinase_N"/>
</dbReference>
<dbReference type="InterPro" id="IPR044068">
    <property type="entry name" value="CB"/>
</dbReference>
<dbReference type="RefSeq" id="WP_378932959.1">
    <property type="nucleotide sequence ID" value="NZ_JBHLVO010000005.1"/>
</dbReference>